<comment type="caution">
    <text evidence="2">The sequence shown here is derived from an EMBL/GenBank/DDBJ whole genome shotgun (WGS) entry which is preliminary data.</text>
</comment>
<gene>
    <name evidence="2" type="ORF">RCL2_001112500</name>
</gene>
<dbReference type="InterPro" id="IPR000719">
    <property type="entry name" value="Prot_kinase_dom"/>
</dbReference>
<dbReference type="Gene3D" id="1.10.510.10">
    <property type="entry name" value="Transferase(Phosphotransferase) domain 1"/>
    <property type="match status" value="1"/>
</dbReference>
<dbReference type="InterPro" id="IPR011009">
    <property type="entry name" value="Kinase-like_dom_sf"/>
</dbReference>
<dbReference type="AlphaFoldDB" id="A0A8H3LC23"/>
<dbReference type="Proteomes" id="UP000615446">
    <property type="component" value="Unassembled WGS sequence"/>
</dbReference>
<dbReference type="GO" id="GO:0007165">
    <property type="term" value="P:signal transduction"/>
    <property type="evidence" value="ECO:0007669"/>
    <property type="project" value="TreeGrafter"/>
</dbReference>
<evidence type="ECO:0000259" key="1">
    <source>
        <dbReference type="PROSITE" id="PS50011"/>
    </source>
</evidence>
<dbReference type="GO" id="GO:0004672">
    <property type="term" value="F:protein kinase activity"/>
    <property type="evidence" value="ECO:0007669"/>
    <property type="project" value="InterPro"/>
</dbReference>
<evidence type="ECO:0000313" key="3">
    <source>
        <dbReference type="Proteomes" id="UP000615446"/>
    </source>
</evidence>
<dbReference type="Pfam" id="PF07714">
    <property type="entry name" value="PK_Tyr_Ser-Thr"/>
    <property type="match status" value="1"/>
</dbReference>
<dbReference type="SUPFAM" id="SSF56112">
    <property type="entry name" value="Protein kinase-like (PK-like)"/>
    <property type="match status" value="1"/>
</dbReference>
<organism evidence="2 3">
    <name type="scientific">Rhizophagus clarus</name>
    <dbReference type="NCBI Taxonomy" id="94130"/>
    <lineage>
        <taxon>Eukaryota</taxon>
        <taxon>Fungi</taxon>
        <taxon>Fungi incertae sedis</taxon>
        <taxon>Mucoromycota</taxon>
        <taxon>Glomeromycotina</taxon>
        <taxon>Glomeromycetes</taxon>
        <taxon>Glomerales</taxon>
        <taxon>Glomeraceae</taxon>
        <taxon>Rhizophagus</taxon>
    </lineage>
</organism>
<dbReference type="GO" id="GO:0005737">
    <property type="term" value="C:cytoplasm"/>
    <property type="evidence" value="ECO:0007669"/>
    <property type="project" value="TreeGrafter"/>
</dbReference>
<dbReference type="EMBL" id="BLAL01000075">
    <property type="protein sequence ID" value="GES83981.1"/>
    <property type="molecule type" value="Genomic_DNA"/>
</dbReference>
<dbReference type="PROSITE" id="PS50011">
    <property type="entry name" value="PROTEIN_KINASE_DOM"/>
    <property type="match status" value="1"/>
</dbReference>
<keyword evidence="2" id="KW-0808">Transferase</keyword>
<accession>A0A8H3LC23</accession>
<keyword evidence="2" id="KW-0418">Kinase</keyword>
<sequence>MELDFVDFVIGKKIIAENFINWTSGNEIIDNFIQEKQLKYDGRGKVFEWVPYNELIITDGIEDNCLTAAIWEGGPLYYLNDDDDDDDRYYGNKGDNVKNVWLRRTQSVVLRFLYDSQNITADFINKIESHLSNCEKDDDDMNNDTMNISPFIVKNVAINIMSYIMTIWKDGPLCYDNKKWIRKSYKRVTLRFLYNLQNITDKFINKVESYLSEYKENRIYEISQIYGISQNPDTKIYILVFDEKYSHYYCEKCGVYRYDNKWCKSCHMYNRTSGNKKIDNFIQSKFTVYGWIPYNEFIYIKEIEDNCLSTAIWKKDPICYNADNEKLIRESYETVYLQYLYNSPDISDEFLNGVESFFKNGRCYGISQNPDTQVYILVFDDKYLDECCINCGNKYKYDKYDDKWFIEVNKIDRESEFAKAILEDSPLFYDRAVRKLIRESYNEVVYLKYLHNSKNNTDKLLDEIELYLKVSSNICGYGISQDPDTEEYILVFDNFSRNKCETCGNDERTGQYKRELNKKVLLKYLYNSQNINNAILNEIAHSIKESYGISQDPNTKDFILVLQPKYYCENCGKKYDNKFEIDNKSCILCQINHENDKINGLIQEMRLNIQNSEESMIFEWIPYDQFNDIEEISKGDFFTDYSAIWEDGLLCFNDNGRRGGVWKRRSNTRVTLKCMHNSQNFLDNLINEVKAYPNQIIDNILKLYGISQNPKTKDYIIVLEYIDDENLNDYFNKGLISLDWRDGINILIGIINVLSKIHQKKLAHRNFHSGNILLFKNYISHDYEVYISDIGFYKKIDDNDKTNIYGVMPYVAPEVLKGKPYTQAADVYSFGMIMYVVAAGRQPFADCAHDETLALNICNGIRPEINDQIAPMCYIKLMKKCWNSNPGNRPNSIEIKEMIKSFRYNNRQFEETEEYRKQNLLSIKNNRPKIHTQAIYTSRLLNPFTKNLSKYDK</sequence>
<evidence type="ECO:0000313" key="2">
    <source>
        <dbReference type="EMBL" id="GES83981.1"/>
    </source>
</evidence>
<dbReference type="InterPro" id="IPR001245">
    <property type="entry name" value="Ser-Thr/Tyr_kinase_cat_dom"/>
</dbReference>
<name>A0A8H3LC23_9GLOM</name>
<protein>
    <submittedName>
        <fullName evidence="2">Kinase-like domain-containing protein</fullName>
    </submittedName>
</protein>
<dbReference type="InterPro" id="IPR050167">
    <property type="entry name" value="Ser_Thr_protein_kinase"/>
</dbReference>
<dbReference type="GO" id="GO:0005524">
    <property type="term" value="F:ATP binding"/>
    <property type="evidence" value="ECO:0007669"/>
    <property type="project" value="InterPro"/>
</dbReference>
<dbReference type="PANTHER" id="PTHR23257">
    <property type="entry name" value="SERINE-THREONINE PROTEIN KINASE"/>
    <property type="match status" value="1"/>
</dbReference>
<feature type="domain" description="Protein kinase" evidence="1">
    <location>
        <begin position="626"/>
        <end position="903"/>
    </location>
</feature>
<proteinExistence type="predicted"/>
<reference evidence="2" key="1">
    <citation type="submission" date="2019-10" db="EMBL/GenBank/DDBJ databases">
        <title>Conservation and host-specific expression of non-tandemly repeated heterogenous ribosome RNA gene in arbuscular mycorrhizal fungi.</title>
        <authorList>
            <person name="Maeda T."/>
            <person name="Kobayashi Y."/>
            <person name="Nakagawa T."/>
            <person name="Ezawa T."/>
            <person name="Yamaguchi K."/>
            <person name="Bino T."/>
            <person name="Nishimoto Y."/>
            <person name="Shigenobu S."/>
            <person name="Kawaguchi M."/>
        </authorList>
    </citation>
    <scope>NUCLEOTIDE SEQUENCE</scope>
    <source>
        <strain evidence="2">HR1</strain>
    </source>
</reference>
<dbReference type="OrthoDB" id="346907at2759"/>